<evidence type="ECO:0000313" key="3">
    <source>
        <dbReference type="Proteomes" id="UP001595698"/>
    </source>
</evidence>
<keyword evidence="3" id="KW-1185">Reference proteome</keyword>
<feature type="domain" description="Nucleotidyl transferase" evidence="1">
    <location>
        <begin position="2"/>
        <end position="234"/>
    </location>
</feature>
<dbReference type="PANTHER" id="PTHR42883:SF2">
    <property type="entry name" value="THYMIDYLYLTRANSFERASE"/>
    <property type="match status" value="1"/>
</dbReference>
<dbReference type="NCBIfam" id="TIGR01208">
    <property type="entry name" value="rmlA_long"/>
    <property type="match status" value="1"/>
</dbReference>
<dbReference type="Proteomes" id="UP001595698">
    <property type="component" value="Unassembled WGS sequence"/>
</dbReference>
<dbReference type="EMBL" id="JBHSBC010000032">
    <property type="protein sequence ID" value="MFC3983967.1"/>
    <property type="molecule type" value="Genomic_DNA"/>
</dbReference>
<sequence length="354" mass="37246">MKALVLAGGTGTRLRPFSYSMPKQLIPIVNRPVLEHVLDNLRAVGVTEAGIVVGAGERQIREAIGDGGGLGMSVTYIPQDEPLGLAHCVTIARPFLGEDDFVMYLGDNMLPEGVAEPAARFTANRPAAHVVVRKVADPQSFGVAEFGPDGRLERVVEKPRRPRSDLALIGVYFFTAAVHRAVAAIRPSARGELEITDAIQWLVDDGAEVTAAEYPGYWRDVGRVEDVLDCNRRLLGGLPPRLDGSIDAASGVTGPVVVEAGARVVRSRIEGPALIGGDSVVEDSEIGPGTTVGRGCVISGTRLRDSVVMDGARLTGVAGLRDSVIGRGTVVGGRPPDGVLRLVVGDEARIETAA</sequence>
<comment type="caution">
    <text evidence="2">The sequence shown here is derived from an EMBL/GenBank/DDBJ whole genome shotgun (WGS) entry which is preliminary data.</text>
</comment>
<dbReference type="CDD" id="cd04189">
    <property type="entry name" value="G1P_TT_long"/>
    <property type="match status" value="1"/>
</dbReference>
<dbReference type="InterPro" id="IPR005835">
    <property type="entry name" value="NTP_transferase_dom"/>
</dbReference>
<dbReference type="EC" id="2.7.7.24" evidence="2"/>
<keyword evidence="2" id="KW-0548">Nucleotidyltransferase</keyword>
<gene>
    <name evidence="2" type="ORF">ACFOYY_27810</name>
</gene>
<dbReference type="InterPro" id="IPR005908">
    <property type="entry name" value="G1P_thy_trans_l"/>
</dbReference>
<organism evidence="2 3">
    <name type="scientific">Streptosporangium jomthongense</name>
    <dbReference type="NCBI Taxonomy" id="1193683"/>
    <lineage>
        <taxon>Bacteria</taxon>
        <taxon>Bacillati</taxon>
        <taxon>Actinomycetota</taxon>
        <taxon>Actinomycetes</taxon>
        <taxon>Streptosporangiales</taxon>
        <taxon>Streptosporangiaceae</taxon>
        <taxon>Streptosporangium</taxon>
    </lineage>
</organism>
<dbReference type="GO" id="GO:0008879">
    <property type="term" value="F:glucose-1-phosphate thymidylyltransferase activity"/>
    <property type="evidence" value="ECO:0007669"/>
    <property type="project" value="UniProtKB-EC"/>
</dbReference>
<dbReference type="Gene3D" id="3.90.550.10">
    <property type="entry name" value="Spore Coat Polysaccharide Biosynthesis Protein SpsA, Chain A"/>
    <property type="match status" value="1"/>
</dbReference>
<dbReference type="Pfam" id="PF00483">
    <property type="entry name" value="NTP_transferase"/>
    <property type="match status" value="1"/>
</dbReference>
<name>A0ABV8F5M9_9ACTN</name>
<dbReference type="SUPFAM" id="SSF53448">
    <property type="entry name" value="Nucleotide-diphospho-sugar transferases"/>
    <property type="match status" value="1"/>
</dbReference>
<evidence type="ECO:0000259" key="1">
    <source>
        <dbReference type="Pfam" id="PF00483"/>
    </source>
</evidence>
<dbReference type="PANTHER" id="PTHR42883">
    <property type="entry name" value="GLUCOSE-1-PHOSPHATE THYMIDYLTRANSFERASE"/>
    <property type="match status" value="1"/>
</dbReference>
<dbReference type="Gene3D" id="2.160.10.10">
    <property type="entry name" value="Hexapeptide repeat proteins"/>
    <property type="match status" value="1"/>
</dbReference>
<reference evidence="3" key="1">
    <citation type="journal article" date="2019" name="Int. J. Syst. Evol. Microbiol.">
        <title>The Global Catalogue of Microorganisms (GCM) 10K type strain sequencing project: providing services to taxonomists for standard genome sequencing and annotation.</title>
        <authorList>
            <consortium name="The Broad Institute Genomics Platform"/>
            <consortium name="The Broad Institute Genome Sequencing Center for Infectious Disease"/>
            <person name="Wu L."/>
            <person name="Ma J."/>
        </authorList>
    </citation>
    <scope>NUCLEOTIDE SEQUENCE [LARGE SCALE GENOMIC DNA]</scope>
    <source>
        <strain evidence="3">TBRC 7912</strain>
    </source>
</reference>
<protein>
    <submittedName>
        <fullName evidence="2">Glucose-1-phosphate thymidylyltransferase</fullName>
        <ecNumber evidence="2">2.7.7.24</ecNumber>
    </submittedName>
</protein>
<keyword evidence="2" id="KW-0808">Transferase</keyword>
<dbReference type="RefSeq" id="WP_352009901.1">
    <property type="nucleotide sequence ID" value="NZ_JBHSBC010000032.1"/>
</dbReference>
<dbReference type="InterPro" id="IPR029044">
    <property type="entry name" value="Nucleotide-diphossugar_trans"/>
</dbReference>
<accession>A0ABV8F5M9</accession>
<evidence type="ECO:0000313" key="2">
    <source>
        <dbReference type="EMBL" id="MFC3983967.1"/>
    </source>
</evidence>
<proteinExistence type="predicted"/>